<protein>
    <submittedName>
        <fullName evidence="7">Aspartate aminotransferase family protein</fullName>
    </submittedName>
</protein>
<dbReference type="InterPro" id="IPR015421">
    <property type="entry name" value="PyrdxlP-dep_Trfase_major"/>
</dbReference>
<evidence type="ECO:0000256" key="2">
    <source>
        <dbReference type="ARBA" id="ARBA00009533"/>
    </source>
</evidence>
<evidence type="ECO:0000256" key="1">
    <source>
        <dbReference type="ARBA" id="ARBA00001933"/>
    </source>
</evidence>
<dbReference type="PRINTS" id="PR00800">
    <property type="entry name" value="YHDCRBOXLASE"/>
</dbReference>
<keyword evidence="3" id="KW-0210">Decarboxylase</keyword>
<gene>
    <name evidence="7" type="ORF">E6C48_02995</name>
</gene>
<dbReference type="Gene3D" id="3.90.1150.10">
    <property type="entry name" value="Aspartate Aminotransferase, domain 1"/>
    <property type="match status" value="1"/>
</dbReference>
<dbReference type="GO" id="GO:0008483">
    <property type="term" value="F:transaminase activity"/>
    <property type="evidence" value="ECO:0007669"/>
    <property type="project" value="UniProtKB-KW"/>
</dbReference>
<comment type="similarity">
    <text evidence="2 6">Belongs to the group II decarboxylase family.</text>
</comment>
<comment type="cofactor">
    <cofactor evidence="1 6">
        <name>pyridoxal 5'-phosphate</name>
        <dbReference type="ChEBI" id="CHEBI:597326"/>
    </cofactor>
</comment>
<organism evidence="7 8">
    <name type="scientific">Ollibium composti</name>
    <dbReference type="NCBI Taxonomy" id="2675109"/>
    <lineage>
        <taxon>Bacteria</taxon>
        <taxon>Pseudomonadati</taxon>
        <taxon>Pseudomonadota</taxon>
        <taxon>Alphaproteobacteria</taxon>
        <taxon>Hyphomicrobiales</taxon>
        <taxon>Phyllobacteriaceae</taxon>
        <taxon>Ollibium</taxon>
    </lineage>
</organism>
<evidence type="ECO:0000256" key="6">
    <source>
        <dbReference type="RuleBase" id="RU000382"/>
    </source>
</evidence>
<dbReference type="PROSITE" id="PS00392">
    <property type="entry name" value="DDC_GAD_HDC_YDC"/>
    <property type="match status" value="1"/>
</dbReference>
<reference evidence="7 8" key="1">
    <citation type="submission" date="2019-04" db="EMBL/GenBank/DDBJ databases">
        <title>Mesorhizobium composti sp. nov., isolated from compost.</title>
        <authorList>
            <person name="Lin S.-Y."/>
            <person name="Hameed A."/>
            <person name="Hsieh Y.-T."/>
            <person name="Young C.-C."/>
        </authorList>
    </citation>
    <scope>NUCLEOTIDE SEQUENCE [LARGE SCALE GENOMIC DNA]</scope>
    <source>
        <strain evidence="7 8">CC-YTH430</strain>
    </source>
</reference>
<dbReference type="PANTHER" id="PTHR11999">
    <property type="entry name" value="GROUP II PYRIDOXAL-5-PHOSPHATE DECARBOXYLASE"/>
    <property type="match status" value="1"/>
</dbReference>
<evidence type="ECO:0000256" key="5">
    <source>
        <dbReference type="ARBA" id="ARBA00023239"/>
    </source>
</evidence>
<name>A0ABY2QD37_9HYPH</name>
<dbReference type="InterPro" id="IPR021115">
    <property type="entry name" value="Pyridoxal-P_BS"/>
</dbReference>
<dbReference type="RefSeq" id="WP_136353818.1">
    <property type="nucleotide sequence ID" value="NZ_SSNY01000001.1"/>
</dbReference>
<dbReference type="Pfam" id="PF00282">
    <property type="entry name" value="Pyridoxal_deC"/>
    <property type="match status" value="1"/>
</dbReference>
<accession>A0ABY2QD37</accession>
<dbReference type="EMBL" id="SSNY01000001">
    <property type="protein sequence ID" value="THF60030.1"/>
    <property type="molecule type" value="Genomic_DNA"/>
</dbReference>
<keyword evidence="7" id="KW-0032">Aminotransferase</keyword>
<proteinExistence type="inferred from homology"/>
<evidence type="ECO:0000313" key="7">
    <source>
        <dbReference type="EMBL" id="THF60030.1"/>
    </source>
</evidence>
<keyword evidence="7" id="KW-0808">Transferase</keyword>
<evidence type="ECO:0000313" key="8">
    <source>
        <dbReference type="Proteomes" id="UP000306441"/>
    </source>
</evidence>
<dbReference type="Gene3D" id="1.20.1340.10">
    <property type="entry name" value="dopa decarboxylase, N-terminal domain"/>
    <property type="match status" value="1"/>
</dbReference>
<comment type="caution">
    <text evidence="7">The sequence shown here is derived from an EMBL/GenBank/DDBJ whole genome shotgun (WGS) entry which is preliminary data.</text>
</comment>
<dbReference type="InterPro" id="IPR015422">
    <property type="entry name" value="PyrdxlP-dep_Trfase_small"/>
</dbReference>
<evidence type="ECO:0000256" key="4">
    <source>
        <dbReference type="ARBA" id="ARBA00022898"/>
    </source>
</evidence>
<dbReference type="InterPro" id="IPR002129">
    <property type="entry name" value="PyrdxlP-dep_de-COase"/>
</dbReference>
<dbReference type="SUPFAM" id="SSF53383">
    <property type="entry name" value="PLP-dependent transferases"/>
    <property type="match status" value="1"/>
</dbReference>
<dbReference type="PANTHER" id="PTHR11999:SF70">
    <property type="entry name" value="MIP05841P"/>
    <property type="match status" value="1"/>
</dbReference>
<dbReference type="InterPro" id="IPR015424">
    <property type="entry name" value="PyrdxlP-dep_Trfase"/>
</dbReference>
<dbReference type="Gene3D" id="3.40.640.10">
    <property type="entry name" value="Type I PLP-dependent aspartate aminotransferase-like (Major domain)"/>
    <property type="match status" value="1"/>
</dbReference>
<keyword evidence="4 6" id="KW-0663">Pyridoxal phosphate</keyword>
<sequence length="470" mass="51772">MDGKEFHDWSLRAAEWGAAYRASLRDRPVRPPMNPGAIFDSIEASPPEHPQPMEAIFADFEEKIVPGMTHWQHPRFFAYFPANAAPVSVVAEYLVSAMAAQCMLWQTSPAATELETRTVDWMRQALGLPEGFAGVIQDSASSATLAAVLTMREKALDWQGNGKGLAGQPAVRIYASDQVHTSIDRAIWVAGIGEANLVRIPTKGRWRAMDTQALEAAIAADRAAGLLPAGIVACVGGTSTGGTDDIAATAEVARRHGLYLHVDAAWAGSAMICPEFRHFWTGIERADSIVFNPHKWLGAQFDCSIQFLRDPASHVRTLAIKPDYLKTHGHDGIVNYSEWSVPLGRRFRALKLWFLLRAHGLENLRQMIRNHVAWSEALAARLAREPDFEIVTEPMLSLFSFRHRTPAEADSDAHNLSLVNAINDDGRIYLTQTKVEGRVAIRFQAGQFEATEADVAGAFDVITEIARRTA</sequence>
<dbReference type="Proteomes" id="UP000306441">
    <property type="component" value="Unassembled WGS sequence"/>
</dbReference>
<keyword evidence="5 6" id="KW-0456">Lyase</keyword>
<keyword evidence="8" id="KW-1185">Reference proteome</keyword>
<dbReference type="InterPro" id="IPR010977">
    <property type="entry name" value="Aromatic_deC"/>
</dbReference>
<evidence type="ECO:0000256" key="3">
    <source>
        <dbReference type="ARBA" id="ARBA00022793"/>
    </source>
</evidence>